<dbReference type="GO" id="GO:0016020">
    <property type="term" value="C:membrane"/>
    <property type="evidence" value="ECO:0007669"/>
    <property type="project" value="TreeGrafter"/>
</dbReference>
<evidence type="ECO:0000256" key="1">
    <source>
        <dbReference type="ARBA" id="ARBA00022723"/>
    </source>
</evidence>
<evidence type="ECO:0000259" key="4">
    <source>
        <dbReference type="PROSITE" id="PS51677"/>
    </source>
</evidence>
<dbReference type="SUPFAM" id="SSF88713">
    <property type="entry name" value="Glycoside hydrolase/deacetylase"/>
    <property type="match status" value="1"/>
</dbReference>
<evidence type="ECO:0000256" key="3">
    <source>
        <dbReference type="SAM" id="SignalP"/>
    </source>
</evidence>
<evidence type="ECO:0000256" key="2">
    <source>
        <dbReference type="ARBA" id="ARBA00022801"/>
    </source>
</evidence>
<reference evidence="8 9" key="1">
    <citation type="submission" date="2019-10" db="EMBL/GenBank/DDBJ databases">
        <title>Evaluation of single-gene subtyping targets for Pseudomonas.</title>
        <authorList>
            <person name="Reichler S.J."/>
            <person name="Orsi R.H."/>
            <person name="Wiedmann M."/>
            <person name="Martin N.H."/>
            <person name="Murphy S.I."/>
        </authorList>
    </citation>
    <scope>NUCLEOTIDE SEQUENCE [LARGE SCALE GENOMIC DNA]</scope>
    <source>
        <strain evidence="5 10">FSL R10-0802</strain>
        <strain evidence="6 9">FSL R10-1594</strain>
        <strain evidence="7 8">FSL R10-1984</strain>
    </source>
</reference>
<dbReference type="PANTHER" id="PTHR10587">
    <property type="entry name" value="GLYCOSYL TRANSFERASE-RELATED"/>
    <property type="match status" value="1"/>
</dbReference>
<protein>
    <submittedName>
        <fullName evidence="7">Polysaccharide deacetylase family protein</fullName>
    </submittedName>
</protein>
<organism evidence="7 8">
    <name type="scientific">Pseudomonas helleri</name>
    <dbReference type="NCBI Taxonomy" id="1608996"/>
    <lineage>
        <taxon>Bacteria</taxon>
        <taxon>Pseudomonadati</taxon>
        <taxon>Pseudomonadota</taxon>
        <taxon>Gammaproteobacteria</taxon>
        <taxon>Pseudomonadales</taxon>
        <taxon>Pseudomonadaceae</taxon>
        <taxon>Pseudomonas</taxon>
    </lineage>
</organism>
<comment type="caution">
    <text evidence="7">The sequence shown here is derived from an EMBL/GenBank/DDBJ whole genome shotgun (WGS) entry which is preliminary data.</text>
</comment>
<dbReference type="Proteomes" id="UP000713985">
    <property type="component" value="Unassembled WGS sequence"/>
</dbReference>
<dbReference type="Pfam" id="PF01522">
    <property type="entry name" value="Polysacc_deac_1"/>
    <property type="match status" value="1"/>
</dbReference>
<dbReference type="Gene3D" id="3.20.20.370">
    <property type="entry name" value="Glycoside hydrolase/deacetylase"/>
    <property type="match status" value="1"/>
</dbReference>
<feature type="domain" description="NodB homology" evidence="4">
    <location>
        <begin position="182"/>
        <end position="369"/>
    </location>
</feature>
<dbReference type="PROSITE" id="PS51677">
    <property type="entry name" value="NODB"/>
    <property type="match status" value="1"/>
</dbReference>
<evidence type="ECO:0000313" key="6">
    <source>
        <dbReference type="EMBL" id="MQU17519.1"/>
    </source>
</evidence>
<dbReference type="AlphaFoldDB" id="A0A6G1W648"/>
<dbReference type="GO" id="GO:0005975">
    <property type="term" value="P:carbohydrate metabolic process"/>
    <property type="evidence" value="ECO:0007669"/>
    <property type="project" value="InterPro"/>
</dbReference>
<evidence type="ECO:0000313" key="8">
    <source>
        <dbReference type="Proteomes" id="UP000437970"/>
    </source>
</evidence>
<accession>A0A6G1W648</accession>
<proteinExistence type="predicted"/>
<gene>
    <name evidence="6" type="ORF">GHN41_13840</name>
    <name evidence="5" type="ORF">GHN94_11650</name>
    <name evidence="7" type="ORF">GHO29_14165</name>
</gene>
<sequence>MRVALFLSTWLLCLGAMATPNEPATLDRTSWPEPLTSPALFDVASRAEILTFAHALLATEALDENALKQRLNLKNINLDSIDTVRQRLWRQLLVNYNAAQQSCDQDASFCYLIEDMPTLREQAGKFAVADDSFYAAWAEPSREFHRRYLDEQLRLAALFPQTGSEIGLYGAHEFNGAEMNDRLFLLTFASGPSQLPGTTDWLTDYLRKQSMSATFFVLGNSLQARLDKTSQQAVRSLYKGQCVGVQGWEYRSHSHWQDWQNSILRSNALVKQQLPDSHVPLFRPPYGQRRADSGEFFQSQGLQVALWNIDSQDKAASLTAEQSAHRVLTLMLLWRHGVIAFHDTQDKVRTALPWLLKATAQSGLGWEGCEDRMPASDGGR</sequence>
<dbReference type="InterPro" id="IPR050248">
    <property type="entry name" value="Polysacc_deacetylase_ArnD"/>
</dbReference>
<dbReference type="InterPro" id="IPR011330">
    <property type="entry name" value="Glyco_hydro/deAcase_b/a-brl"/>
</dbReference>
<dbReference type="GO" id="GO:0016810">
    <property type="term" value="F:hydrolase activity, acting on carbon-nitrogen (but not peptide) bonds"/>
    <property type="evidence" value="ECO:0007669"/>
    <property type="project" value="InterPro"/>
</dbReference>
<keyword evidence="1" id="KW-0479">Metal-binding</keyword>
<dbReference type="Proteomes" id="UP000437970">
    <property type="component" value="Unassembled WGS sequence"/>
</dbReference>
<dbReference type="GO" id="GO:0046872">
    <property type="term" value="F:metal ion binding"/>
    <property type="evidence" value="ECO:0007669"/>
    <property type="project" value="UniProtKB-KW"/>
</dbReference>
<dbReference type="InterPro" id="IPR002509">
    <property type="entry name" value="NODB_dom"/>
</dbReference>
<dbReference type="PANTHER" id="PTHR10587:SF133">
    <property type="entry name" value="CHITIN DEACETYLASE 1-RELATED"/>
    <property type="match status" value="1"/>
</dbReference>
<dbReference type="EMBL" id="WIVW01000017">
    <property type="protein sequence ID" value="MQU27631.1"/>
    <property type="molecule type" value="Genomic_DNA"/>
</dbReference>
<evidence type="ECO:0000313" key="9">
    <source>
        <dbReference type="Proteomes" id="UP000443000"/>
    </source>
</evidence>
<keyword evidence="3" id="KW-0732">Signal</keyword>
<dbReference type="CDD" id="cd10917">
    <property type="entry name" value="CE4_NodB_like_6s_7s"/>
    <property type="match status" value="1"/>
</dbReference>
<keyword evidence="2" id="KW-0378">Hydrolase</keyword>
<dbReference type="EMBL" id="WIWP01000017">
    <property type="protein sequence ID" value="MQT26481.1"/>
    <property type="molecule type" value="Genomic_DNA"/>
</dbReference>
<dbReference type="EMBL" id="WIVT01000016">
    <property type="protein sequence ID" value="MQU17519.1"/>
    <property type="molecule type" value="Genomic_DNA"/>
</dbReference>
<keyword evidence="10" id="KW-1185">Reference proteome</keyword>
<evidence type="ECO:0000313" key="7">
    <source>
        <dbReference type="EMBL" id="MQU27631.1"/>
    </source>
</evidence>
<dbReference type="Proteomes" id="UP000443000">
    <property type="component" value="Unassembled WGS sequence"/>
</dbReference>
<feature type="chain" id="PRO_5044632186" evidence="3">
    <location>
        <begin position="19"/>
        <end position="380"/>
    </location>
</feature>
<dbReference type="RefSeq" id="WP_323369394.1">
    <property type="nucleotide sequence ID" value="NZ_CAXAOS010000008.1"/>
</dbReference>
<feature type="signal peptide" evidence="3">
    <location>
        <begin position="1"/>
        <end position="18"/>
    </location>
</feature>
<evidence type="ECO:0000313" key="10">
    <source>
        <dbReference type="Proteomes" id="UP000713985"/>
    </source>
</evidence>
<evidence type="ECO:0000313" key="5">
    <source>
        <dbReference type="EMBL" id="MQT26481.1"/>
    </source>
</evidence>
<name>A0A6G1W648_9PSED</name>